<evidence type="ECO:0000256" key="1">
    <source>
        <dbReference type="ARBA" id="ARBA00007673"/>
    </source>
</evidence>
<evidence type="ECO:0000313" key="3">
    <source>
        <dbReference type="EMBL" id="CZF78605.1"/>
    </source>
</evidence>
<dbReference type="GO" id="GO:0016853">
    <property type="term" value="F:isomerase activity"/>
    <property type="evidence" value="ECO:0007669"/>
    <property type="project" value="UniProtKB-KW"/>
</dbReference>
<dbReference type="EC" id="5.3.2.8" evidence="3"/>
<dbReference type="Proteomes" id="UP000071641">
    <property type="component" value="Unassembled WGS sequence"/>
</dbReference>
<comment type="similarity">
    <text evidence="1">Belongs to the PrpF family.</text>
</comment>
<evidence type="ECO:0000256" key="2">
    <source>
        <dbReference type="ARBA" id="ARBA00023235"/>
    </source>
</evidence>
<dbReference type="OrthoDB" id="9779763at2"/>
<gene>
    <name evidence="3" type="primary">galD_1</name>
    <name evidence="3" type="ORF">GCE9029_00944</name>
</gene>
<name>A0A128EWU0_9GAMM</name>
<dbReference type="SUPFAM" id="SSF54506">
    <property type="entry name" value="Diaminopimelate epimerase-like"/>
    <property type="match status" value="2"/>
</dbReference>
<protein>
    <submittedName>
        <fullName evidence="3">4-oxalomesaconate tautomerase</fullName>
        <ecNumber evidence="3">5.3.2.8</ecNumber>
    </submittedName>
</protein>
<sequence>MLAVPYMQMRGGSSKGLYFLASDLPRNEALRDQVILDAVGRDARQIDGLGGGNPLTSKVAVVSKSSLPECDIDYLFVQVVVGENRVDTSPNCGNILAGVGAFAIENGLVDAQDGITIVRVNMVNSGNRCDLDVQTPNQKVQYEGDAAIDGVPGTAAPVICNYKDIAGSITGILLPTGNIKDTFDGVEVTCIDNGMPVVLMRASDLGVSGYESADELNANETLKAKIESIRLQAGEAMNLGDVTDKVVPKMSLIARPVDGGHICSRTFIPRVCHTAIGVLGAVSVATAAAMPGNVAEGIAEVPEGDVKTISVEHPSGEFSMTLTFDQQNNVTKAGLLRTARLLARGELFVPINK</sequence>
<accession>A0A128EWU0</accession>
<dbReference type="InterPro" id="IPR007400">
    <property type="entry name" value="PrpF-like"/>
</dbReference>
<keyword evidence="2 3" id="KW-0413">Isomerase</keyword>
<dbReference type="Gene3D" id="3.10.310.10">
    <property type="entry name" value="Diaminopimelate Epimerase, Chain A, domain 1"/>
    <property type="match status" value="2"/>
</dbReference>
<dbReference type="RefSeq" id="WP_062661250.1">
    <property type="nucleotide sequence ID" value="NZ_FIZX01000001.1"/>
</dbReference>
<dbReference type="InterPro" id="IPR047687">
    <property type="entry name" value="OMA_tautomer-like"/>
</dbReference>
<organism evidence="3 4">
    <name type="scientific">Grimontia celer</name>
    <dbReference type="NCBI Taxonomy" id="1796497"/>
    <lineage>
        <taxon>Bacteria</taxon>
        <taxon>Pseudomonadati</taxon>
        <taxon>Pseudomonadota</taxon>
        <taxon>Gammaproteobacteria</taxon>
        <taxon>Vibrionales</taxon>
        <taxon>Vibrionaceae</taxon>
        <taxon>Grimontia</taxon>
    </lineage>
</organism>
<proteinExistence type="inferred from homology"/>
<dbReference type="PANTHER" id="PTHR43709">
    <property type="entry name" value="ACONITATE ISOMERASE-RELATED"/>
    <property type="match status" value="1"/>
</dbReference>
<reference evidence="4" key="1">
    <citation type="submission" date="2016-02" db="EMBL/GenBank/DDBJ databases">
        <authorList>
            <person name="Rodrigo-Torres Lidia"/>
            <person name="Arahal R.David."/>
        </authorList>
    </citation>
    <scope>NUCLEOTIDE SEQUENCE [LARGE SCALE GENOMIC DNA]</scope>
    <source>
        <strain evidence="4">CECT 9029</strain>
    </source>
</reference>
<dbReference type="Pfam" id="PF04303">
    <property type="entry name" value="PrpF"/>
    <property type="match status" value="1"/>
</dbReference>
<dbReference type="NCBIfam" id="NF033377">
    <property type="entry name" value="OMA_tautomer"/>
    <property type="match status" value="1"/>
</dbReference>
<dbReference type="AlphaFoldDB" id="A0A128EWU0"/>
<dbReference type="PANTHER" id="PTHR43709:SF3">
    <property type="entry name" value="ISOMERASE YBHH-RELATED"/>
    <property type="match status" value="1"/>
</dbReference>
<dbReference type="EMBL" id="FIZX01000001">
    <property type="protein sequence ID" value="CZF78605.1"/>
    <property type="molecule type" value="Genomic_DNA"/>
</dbReference>
<dbReference type="STRING" id="1796497.GCE9029_00944"/>
<keyword evidence="4" id="KW-1185">Reference proteome</keyword>
<evidence type="ECO:0000313" key="4">
    <source>
        <dbReference type="Proteomes" id="UP000071641"/>
    </source>
</evidence>